<comment type="caution">
    <text evidence="1">The sequence shown here is derived from an EMBL/GenBank/DDBJ whole genome shotgun (WGS) entry which is preliminary data.</text>
</comment>
<gene>
    <name evidence="1" type="ORF">JGB26_08400</name>
</gene>
<dbReference type="Pfam" id="PF11639">
    <property type="entry name" value="HapK"/>
    <property type="match status" value="1"/>
</dbReference>
<dbReference type="EMBL" id="JAEKOZ010000004">
    <property type="protein sequence ID" value="MBJ3807134.1"/>
    <property type="molecule type" value="Genomic_DNA"/>
</dbReference>
<protein>
    <submittedName>
        <fullName evidence="1">RedY protein</fullName>
    </submittedName>
</protein>
<evidence type="ECO:0000313" key="1">
    <source>
        <dbReference type="EMBL" id="MBJ3807134.1"/>
    </source>
</evidence>
<dbReference type="InterPro" id="IPR021667">
    <property type="entry name" value="HapK"/>
</dbReference>
<keyword evidence="2" id="KW-1185">Reference proteome</keyword>
<name>A0ABS0X1S0_9ACTN</name>
<sequence>MSPDTPHPARDGAHAPPAATTVIVHRIRLLGGVDPERFESWVRDVDYAACPRLPGVVAFAVQRVTDAGAASPGEYFEVIEVTARADFERDMQSDTFRGLVAEFEKMATVVAELTGDRVGPGYRSR</sequence>
<dbReference type="Proteomes" id="UP000634780">
    <property type="component" value="Unassembled WGS sequence"/>
</dbReference>
<evidence type="ECO:0000313" key="2">
    <source>
        <dbReference type="Proteomes" id="UP000634780"/>
    </source>
</evidence>
<proteinExistence type="predicted"/>
<accession>A0ABS0X1S0</accession>
<organism evidence="1 2">
    <name type="scientific">Streptomyces flavofungini</name>
    <dbReference type="NCBI Taxonomy" id="68200"/>
    <lineage>
        <taxon>Bacteria</taxon>
        <taxon>Bacillati</taxon>
        <taxon>Actinomycetota</taxon>
        <taxon>Actinomycetes</taxon>
        <taxon>Kitasatosporales</taxon>
        <taxon>Streptomycetaceae</taxon>
        <taxon>Streptomyces</taxon>
    </lineage>
</organism>
<dbReference type="Gene3D" id="3.30.70.100">
    <property type="match status" value="1"/>
</dbReference>
<reference evidence="1 2" key="1">
    <citation type="submission" date="2020-12" db="EMBL/GenBank/DDBJ databases">
        <title>Streptomyces typhae sp. nov., a novel endophytic actinomycete isolated from the root of cattail pollen (Typha angustifolia L.).</title>
        <authorList>
            <person name="Peng C."/>
            <person name="Liu C."/>
        </authorList>
    </citation>
    <scope>NUCLEOTIDE SEQUENCE [LARGE SCALE GENOMIC DNA]</scope>
    <source>
        <strain evidence="1 2">JCM 4753</strain>
    </source>
</reference>